<dbReference type="GO" id="GO:0032259">
    <property type="term" value="P:methylation"/>
    <property type="evidence" value="ECO:0007669"/>
    <property type="project" value="UniProtKB-KW"/>
</dbReference>
<dbReference type="Proteomes" id="UP000663868">
    <property type="component" value="Unassembled WGS sequence"/>
</dbReference>
<keyword evidence="2" id="KW-0808">Transferase</keyword>
<protein>
    <recommendedName>
        <fullName evidence="6">Rhamnosyl O-methyltransferase</fullName>
    </recommendedName>
</protein>
<name>A0A819ERV9_9BILA</name>
<evidence type="ECO:0000313" key="5">
    <source>
        <dbReference type="Proteomes" id="UP000663868"/>
    </source>
</evidence>
<keyword evidence="1" id="KW-0489">Methyltransferase</keyword>
<reference evidence="4" key="1">
    <citation type="submission" date="2021-02" db="EMBL/GenBank/DDBJ databases">
        <authorList>
            <person name="Nowell W R."/>
        </authorList>
    </citation>
    <scope>NUCLEOTIDE SEQUENCE</scope>
</reference>
<dbReference type="PANTHER" id="PTHR40048:SF1">
    <property type="entry name" value="RHAMNOSYL O-METHYLTRANSFERASE"/>
    <property type="match status" value="1"/>
</dbReference>
<evidence type="ECO:0000313" key="4">
    <source>
        <dbReference type="EMBL" id="CAF3855530.1"/>
    </source>
</evidence>
<dbReference type="InterPro" id="IPR029063">
    <property type="entry name" value="SAM-dependent_MTases_sf"/>
</dbReference>
<organism evidence="4 5">
    <name type="scientific">Adineta steineri</name>
    <dbReference type="NCBI Taxonomy" id="433720"/>
    <lineage>
        <taxon>Eukaryota</taxon>
        <taxon>Metazoa</taxon>
        <taxon>Spiralia</taxon>
        <taxon>Gnathifera</taxon>
        <taxon>Rotifera</taxon>
        <taxon>Eurotatoria</taxon>
        <taxon>Bdelloidea</taxon>
        <taxon>Adinetida</taxon>
        <taxon>Adinetidae</taxon>
        <taxon>Adineta</taxon>
    </lineage>
</organism>
<proteinExistence type="predicted"/>
<gene>
    <name evidence="3" type="ORF">IZO911_LOCUS37612</name>
    <name evidence="4" type="ORF">KXQ929_LOCUS20348</name>
</gene>
<evidence type="ECO:0008006" key="6">
    <source>
        <dbReference type="Google" id="ProtNLM"/>
    </source>
</evidence>
<evidence type="ECO:0000256" key="1">
    <source>
        <dbReference type="ARBA" id="ARBA00022603"/>
    </source>
</evidence>
<dbReference type="EMBL" id="CAJOBB010001425">
    <property type="protein sequence ID" value="CAF3855530.1"/>
    <property type="molecule type" value="Genomic_DNA"/>
</dbReference>
<dbReference type="Pfam" id="PF04989">
    <property type="entry name" value="RMNT_CmcI"/>
    <property type="match status" value="1"/>
</dbReference>
<sequence>MLTASIGGDRVIDLGYNHFVSVDDILYGYDVLFENDYLFSAGSWLGAQFQSSPQDAMVLQQLIWEIKPDLIIDLGTNVGGSALFFASIMSFYSDTGIVLTIDVKSFTENWVPNNRLICKHCVNPSDNKLWKKYVQFIQGSTTDLNVLAKVKQYVSNSTTILVSHDAAHDGHTVYKDLLNYAEFVSVNSYLVVQDTKLDRLKHPLNGPLAAVRRFIQYQSEMKDRLNYTYKVDRSAEIFYYSQHAHGWLKRIK</sequence>
<dbReference type="AlphaFoldDB" id="A0A819ERV9"/>
<accession>A0A819ERV9</accession>
<dbReference type="InterPro" id="IPR007072">
    <property type="entry name" value="RNMT_CmcI"/>
</dbReference>
<dbReference type="SUPFAM" id="SSF53335">
    <property type="entry name" value="S-adenosyl-L-methionine-dependent methyltransferases"/>
    <property type="match status" value="1"/>
</dbReference>
<dbReference type="PANTHER" id="PTHR40048">
    <property type="entry name" value="RHAMNOSYL O-METHYLTRANSFERASE"/>
    <property type="match status" value="1"/>
</dbReference>
<dbReference type="GO" id="GO:0008610">
    <property type="term" value="P:lipid biosynthetic process"/>
    <property type="evidence" value="ECO:0007669"/>
    <property type="project" value="InterPro"/>
</dbReference>
<dbReference type="GO" id="GO:0005886">
    <property type="term" value="C:plasma membrane"/>
    <property type="evidence" value="ECO:0007669"/>
    <property type="project" value="TreeGrafter"/>
</dbReference>
<evidence type="ECO:0000256" key="2">
    <source>
        <dbReference type="ARBA" id="ARBA00022679"/>
    </source>
</evidence>
<dbReference type="Proteomes" id="UP000663860">
    <property type="component" value="Unassembled WGS sequence"/>
</dbReference>
<comment type="caution">
    <text evidence="4">The sequence shown here is derived from an EMBL/GenBank/DDBJ whole genome shotgun (WGS) entry which is preliminary data.</text>
</comment>
<evidence type="ECO:0000313" key="3">
    <source>
        <dbReference type="EMBL" id="CAF1366418.1"/>
    </source>
</evidence>
<dbReference type="Gene3D" id="3.40.50.150">
    <property type="entry name" value="Vaccinia Virus protein VP39"/>
    <property type="match status" value="1"/>
</dbReference>
<dbReference type="EMBL" id="CAJNOE010000965">
    <property type="protein sequence ID" value="CAF1366418.1"/>
    <property type="molecule type" value="Genomic_DNA"/>
</dbReference>
<dbReference type="GO" id="GO:0008168">
    <property type="term" value="F:methyltransferase activity"/>
    <property type="evidence" value="ECO:0007669"/>
    <property type="project" value="UniProtKB-KW"/>
</dbReference>